<evidence type="ECO:0000256" key="1">
    <source>
        <dbReference type="ARBA" id="ARBA00023157"/>
    </source>
</evidence>
<dbReference type="PANTHER" id="PTHR22595:SF96">
    <property type="entry name" value="CHITINASE"/>
    <property type="match status" value="1"/>
</dbReference>
<dbReference type="eggNOG" id="KOG4742">
    <property type="taxonomic scope" value="Eukaryota"/>
</dbReference>
<feature type="signal peptide" evidence="4">
    <location>
        <begin position="1"/>
        <end position="24"/>
    </location>
</feature>
<dbReference type="GO" id="GO:0016998">
    <property type="term" value="P:cell wall macromolecule catabolic process"/>
    <property type="evidence" value="ECO:0007669"/>
    <property type="project" value="InterPro"/>
</dbReference>
<dbReference type="PIRSF" id="PIRSF001060">
    <property type="entry name" value="Endochitinase"/>
    <property type="match status" value="1"/>
</dbReference>
<dbReference type="InterPro" id="IPR000726">
    <property type="entry name" value="Glyco_hydro_19_cat"/>
</dbReference>
<feature type="active site" description="Proton donor" evidence="2">
    <location>
        <position position="108"/>
    </location>
</feature>
<dbReference type="KEGG" id="smo:SELMODRAFT_227948"/>
<sequence length="293" mass="32067">MAASSCIALLGVLVVLGFAGLAAAKGGDNVALAAKPKNKTVAEIFTSDLFDLMFNHRNEPQTHAQGFYDHYSFITAAKTMEKEGFGVTGGETVQKREIAAFLAHVAHETTCGYSAAKGGPYAWGLCYKEELSPPKIYCEDSFLYPCSKGVSYHGRGALPLYWNYNYGPAAKYLKLDLMNHPEMVSENATVAFQAAIFKWITPVKPKQPSPHEVMVNKWKPSRNDTLSFRSPGFGMTINIMAGDDECGHGSDPKMEDRIAHYNYFLNIIDKDVDPGLNLDCGSQGVLNPPNPVQ</sequence>
<dbReference type="InParanoid" id="D8RG66"/>
<dbReference type="AlphaFoldDB" id="D8RG66"/>
<evidence type="ECO:0000256" key="4">
    <source>
        <dbReference type="SAM" id="SignalP"/>
    </source>
</evidence>
<organism evidence="7">
    <name type="scientific">Selaginella moellendorffii</name>
    <name type="common">Spikemoss</name>
    <dbReference type="NCBI Taxonomy" id="88036"/>
    <lineage>
        <taxon>Eukaryota</taxon>
        <taxon>Viridiplantae</taxon>
        <taxon>Streptophyta</taxon>
        <taxon>Embryophyta</taxon>
        <taxon>Tracheophyta</taxon>
        <taxon>Lycopodiopsida</taxon>
        <taxon>Selaginellales</taxon>
        <taxon>Selaginellaceae</taxon>
        <taxon>Selaginella</taxon>
    </lineage>
</organism>
<dbReference type="Gene3D" id="1.10.530.10">
    <property type="match status" value="1"/>
</dbReference>
<evidence type="ECO:0000256" key="3">
    <source>
        <dbReference type="PIRSR" id="PIRSR001060-2"/>
    </source>
</evidence>
<evidence type="ECO:0000259" key="5">
    <source>
        <dbReference type="Pfam" id="PF00182"/>
    </source>
</evidence>
<feature type="disulfide bond" evidence="3">
    <location>
        <begin position="138"/>
        <end position="146"/>
    </location>
</feature>
<dbReference type="SUPFAM" id="SSF53955">
    <property type="entry name" value="Lysozyme-like"/>
    <property type="match status" value="1"/>
</dbReference>
<evidence type="ECO:0000313" key="6">
    <source>
        <dbReference type="EMBL" id="EFJ29242.1"/>
    </source>
</evidence>
<keyword evidence="1 3" id="KW-1015">Disulfide bond</keyword>
<protein>
    <recommendedName>
        <fullName evidence="5">Glycoside hydrolase family 19 catalytic domain-containing protein</fullName>
    </recommendedName>
</protein>
<dbReference type="Gene3D" id="3.30.20.10">
    <property type="entry name" value="Endochitinase, domain 2"/>
    <property type="match status" value="1"/>
</dbReference>
<feature type="chain" id="PRO_5003121785" description="Glycoside hydrolase family 19 catalytic domain-containing protein" evidence="4">
    <location>
        <begin position="25"/>
        <end position="293"/>
    </location>
</feature>
<accession>D8RG66</accession>
<dbReference type="EMBL" id="GL377578">
    <property type="protein sequence ID" value="EFJ29242.1"/>
    <property type="molecule type" value="Genomic_DNA"/>
</dbReference>
<dbReference type="InterPro" id="IPR023346">
    <property type="entry name" value="Lysozyme-like_dom_sf"/>
</dbReference>
<dbReference type="HOGENOM" id="CLU_045506_2_0_1"/>
<keyword evidence="4" id="KW-0732">Signal</keyword>
<feature type="domain" description="Glycoside hydrolase family 19 catalytic" evidence="5">
    <location>
        <begin position="44"/>
        <end position="280"/>
    </location>
</feature>
<evidence type="ECO:0000256" key="2">
    <source>
        <dbReference type="PIRSR" id="PIRSR001060-1"/>
    </source>
</evidence>
<dbReference type="InterPro" id="IPR016283">
    <property type="entry name" value="Glyco_hydro_19"/>
</dbReference>
<dbReference type="Gramene" id="EFJ29242">
    <property type="protein sequence ID" value="EFJ29242"/>
    <property type="gene ID" value="SELMODRAFT_227948"/>
</dbReference>
<dbReference type="Proteomes" id="UP000001514">
    <property type="component" value="Unassembled WGS sequence"/>
</dbReference>
<dbReference type="GO" id="GO:0005975">
    <property type="term" value="P:carbohydrate metabolic process"/>
    <property type="evidence" value="ECO:0007669"/>
    <property type="project" value="InterPro"/>
</dbReference>
<dbReference type="GO" id="GO:0006032">
    <property type="term" value="P:chitin catabolic process"/>
    <property type="evidence" value="ECO:0007669"/>
    <property type="project" value="InterPro"/>
</dbReference>
<dbReference type="OrthoDB" id="5985073at2759"/>
<name>D8RG66_SELML</name>
<dbReference type="OMA" id="MTPPEKH"/>
<evidence type="ECO:0000313" key="7">
    <source>
        <dbReference type="Proteomes" id="UP000001514"/>
    </source>
</evidence>
<gene>
    <name evidence="6" type="ORF">SELMODRAFT_227948</name>
</gene>
<feature type="disulfide bond" evidence="3">
    <location>
        <begin position="246"/>
        <end position="280"/>
    </location>
</feature>
<dbReference type="CDD" id="cd00325">
    <property type="entry name" value="chitinase_GH19"/>
    <property type="match status" value="1"/>
</dbReference>
<keyword evidence="7" id="KW-1185">Reference proteome</keyword>
<dbReference type="Pfam" id="PF00182">
    <property type="entry name" value="Glyco_hydro_19"/>
    <property type="match status" value="1"/>
</dbReference>
<dbReference type="GO" id="GO:0004568">
    <property type="term" value="F:chitinase activity"/>
    <property type="evidence" value="ECO:0007669"/>
    <property type="project" value="InterPro"/>
</dbReference>
<proteinExistence type="predicted"/>
<dbReference type="FunCoup" id="D8RG66">
    <property type="interactions" value="150"/>
</dbReference>
<reference evidence="6 7" key="1">
    <citation type="journal article" date="2011" name="Science">
        <title>The Selaginella genome identifies genetic changes associated with the evolution of vascular plants.</title>
        <authorList>
            <person name="Banks J.A."/>
            <person name="Nishiyama T."/>
            <person name="Hasebe M."/>
            <person name="Bowman J.L."/>
            <person name="Gribskov M."/>
            <person name="dePamphilis C."/>
            <person name="Albert V.A."/>
            <person name="Aono N."/>
            <person name="Aoyama T."/>
            <person name="Ambrose B.A."/>
            <person name="Ashton N.W."/>
            <person name="Axtell M.J."/>
            <person name="Barker E."/>
            <person name="Barker M.S."/>
            <person name="Bennetzen J.L."/>
            <person name="Bonawitz N.D."/>
            <person name="Chapple C."/>
            <person name="Cheng C."/>
            <person name="Correa L.G."/>
            <person name="Dacre M."/>
            <person name="DeBarry J."/>
            <person name="Dreyer I."/>
            <person name="Elias M."/>
            <person name="Engstrom E.M."/>
            <person name="Estelle M."/>
            <person name="Feng L."/>
            <person name="Finet C."/>
            <person name="Floyd S.K."/>
            <person name="Frommer W.B."/>
            <person name="Fujita T."/>
            <person name="Gramzow L."/>
            <person name="Gutensohn M."/>
            <person name="Harholt J."/>
            <person name="Hattori M."/>
            <person name="Heyl A."/>
            <person name="Hirai T."/>
            <person name="Hiwatashi Y."/>
            <person name="Ishikawa M."/>
            <person name="Iwata M."/>
            <person name="Karol K.G."/>
            <person name="Koehler B."/>
            <person name="Kolukisaoglu U."/>
            <person name="Kubo M."/>
            <person name="Kurata T."/>
            <person name="Lalonde S."/>
            <person name="Li K."/>
            <person name="Li Y."/>
            <person name="Litt A."/>
            <person name="Lyons E."/>
            <person name="Manning G."/>
            <person name="Maruyama T."/>
            <person name="Michael T.P."/>
            <person name="Mikami K."/>
            <person name="Miyazaki S."/>
            <person name="Morinaga S."/>
            <person name="Murata T."/>
            <person name="Mueller-Roeber B."/>
            <person name="Nelson D.R."/>
            <person name="Obara M."/>
            <person name="Oguri Y."/>
            <person name="Olmstead R.G."/>
            <person name="Onodera N."/>
            <person name="Petersen B.L."/>
            <person name="Pils B."/>
            <person name="Prigge M."/>
            <person name="Rensing S.A."/>
            <person name="Riano-Pachon D.M."/>
            <person name="Roberts A.W."/>
            <person name="Sato Y."/>
            <person name="Scheller H.V."/>
            <person name="Schulz B."/>
            <person name="Schulz C."/>
            <person name="Shakirov E.V."/>
            <person name="Shibagaki N."/>
            <person name="Shinohara N."/>
            <person name="Shippen D.E."/>
            <person name="Soerensen I."/>
            <person name="Sotooka R."/>
            <person name="Sugimoto N."/>
            <person name="Sugita M."/>
            <person name="Sumikawa N."/>
            <person name="Tanurdzic M."/>
            <person name="Theissen G."/>
            <person name="Ulvskov P."/>
            <person name="Wakazuki S."/>
            <person name="Weng J.K."/>
            <person name="Willats W.W."/>
            <person name="Wipf D."/>
            <person name="Wolf P.G."/>
            <person name="Yang L."/>
            <person name="Zimmer A.D."/>
            <person name="Zhu Q."/>
            <person name="Mitros T."/>
            <person name="Hellsten U."/>
            <person name="Loque D."/>
            <person name="Otillar R."/>
            <person name="Salamov A."/>
            <person name="Schmutz J."/>
            <person name="Shapiro H."/>
            <person name="Lindquist E."/>
            <person name="Lucas S."/>
            <person name="Rokhsar D."/>
            <person name="Grigoriev I.V."/>
        </authorList>
    </citation>
    <scope>NUCLEOTIDE SEQUENCE [LARGE SCALE GENOMIC DNA]</scope>
</reference>
<dbReference type="STRING" id="88036.D8RG66"/>
<dbReference type="PANTHER" id="PTHR22595">
    <property type="entry name" value="CHITINASE-RELATED"/>
    <property type="match status" value="1"/>
</dbReference>